<reference evidence="1 2" key="1">
    <citation type="submission" date="2018-08" db="EMBL/GenBank/DDBJ databases">
        <title>A genome reference for cultivated species of the human gut microbiota.</title>
        <authorList>
            <person name="Zou Y."/>
            <person name="Xue W."/>
            <person name="Luo G."/>
        </authorList>
    </citation>
    <scope>NUCLEOTIDE SEQUENCE [LARGE SCALE GENOMIC DNA]</scope>
    <source>
        <strain evidence="1 2">TF09-12</strain>
    </source>
</reference>
<gene>
    <name evidence="1" type="ORF">DXC89_01980</name>
</gene>
<protein>
    <submittedName>
        <fullName evidence="1">Uncharacterized protein</fullName>
    </submittedName>
</protein>
<dbReference type="AlphaFoldDB" id="A0A3E4QM51"/>
<organism evidence="1 2">
    <name type="scientific">Prevotella disiens</name>
    <dbReference type="NCBI Taxonomy" id="28130"/>
    <lineage>
        <taxon>Bacteria</taxon>
        <taxon>Pseudomonadati</taxon>
        <taxon>Bacteroidota</taxon>
        <taxon>Bacteroidia</taxon>
        <taxon>Bacteroidales</taxon>
        <taxon>Prevotellaceae</taxon>
        <taxon>Prevotella</taxon>
    </lineage>
</organism>
<name>A0A3E4QM51_9BACT</name>
<evidence type="ECO:0000313" key="1">
    <source>
        <dbReference type="EMBL" id="RGL05246.1"/>
    </source>
</evidence>
<dbReference type="EMBL" id="QSRD01000008">
    <property type="protein sequence ID" value="RGL05246.1"/>
    <property type="molecule type" value="Genomic_DNA"/>
</dbReference>
<proteinExistence type="predicted"/>
<evidence type="ECO:0000313" key="2">
    <source>
        <dbReference type="Proteomes" id="UP000260835"/>
    </source>
</evidence>
<dbReference type="Proteomes" id="UP000260835">
    <property type="component" value="Unassembled WGS sequence"/>
</dbReference>
<comment type="caution">
    <text evidence="1">The sequence shown here is derived from an EMBL/GenBank/DDBJ whole genome shotgun (WGS) entry which is preliminary data.</text>
</comment>
<sequence length="59" mass="7159">MWFCQKQIKERILYKNFNRIDNEVKQMINKLFTEFKKTAGTEPPFTIMFLQFGNSHVKT</sequence>
<dbReference type="RefSeq" id="WP_117653139.1">
    <property type="nucleotide sequence ID" value="NZ_CABOGP010000008.1"/>
</dbReference>
<accession>A0A3E4QM51</accession>